<keyword evidence="6 11" id="KW-0816">Tricarboxylic acid cycle</keyword>
<dbReference type="Pfam" id="PF02817">
    <property type="entry name" value="E3_binding"/>
    <property type="match status" value="1"/>
</dbReference>
<keyword evidence="7 11" id="KW-0808">Transferase</keyword>
<dbReference type="CDD" id="cd06849">
    <property type="entry name" value="lipoyl_domain"/>
    <property type="match status" value="1"/>
</dbReference>
<feature type="compositionally biased region" description="Low complexity" evidence="12">
    <location>
        <begin position="179"/>
        <end position="196"/>
    </location>
</feature>
<evidence type="ECO:0000259" key="13">
    <source>
        <dbReference type="PROSITE" id="PS50968"/>
    </source>
</evidence>
<dbReference type="InterPro" id="IPR000089">
    <property type="entry name" value="Biotin_lipoyl"/>
</dbReference>
<feature type="region of interest" description="Disordered" evidence="12">
    <location>
        <begin position="78"/>
        <end position="113"/>
    </location>
</feature>
<comment type="catalytic activity">
    <reaction evidence="10 11">
        <text>N(6)-[(R)-dihydrolipoyl]-L-lysyl-[protein] + succinyl-CoA = N(6)-[(R)-S(8)-succinyldihydrolipoyl]-L-lysyl-[protein] + CoA</text>
        <dbReference type="Rhea" id="RHEA:15213"/>
        <dbReference type="Rhea" id="RHEA-COMP:10475"/>
        <dbReference type="Rhea" id="RHEA-COMP:20092"/>
        <dbReference type="ChEBI" id="CHEBI:57287"/>
        <dbReference type="ChEBI" id="CHEBI:57292"/>
        <dbReference type="ChEBI" id="CHEBI:83100"/>
        <dbReference type="ChEBI" id="CHEBI:83120"/>
        <dbReference type="EC" id="2.3.1.61"/>
    </reaction>
</comment>
<reference evidence="15 16" key="1">
    <citation type="submission" date="2019-11" db="EMBL/GenBank/DDBJ databases">
        <title>Comparative genomics of hydrocarbon-degrading Desulfosarcina strains.</title>
        <authorList>
            <person name="Watanabe M."/>
            <person name="Kojima H."/>
            <person name="Fukui M."/>
        </authorList>
    </citation>
    <scope>NUCLEOTIDE SEQUENCE [LARGE SCALE GENOMIC DNA]</scope>
    <source>
        <strain evidence="15 16">28bB2T</strain>
    </source>
</reference>
<dbReference type="PROSITE" id="PS51826">
    <property type="entry name" value="PSBD"/>
    <property type="match status" value="1"/>
</dbReference>
<dbReference type="PANTHER" id="PTHR43416:SF5">
    <property type="entry name" value="DIHYDROLIPOYLLYSINE-RESIDUE SUCCINYLTRANSFERASE COMPONENT OF 2-OXOGLUTARATE DEHYDROGENASE COMPLEX, MITOCHONDRIAL"/>
    <property type="match status" value="1"/>
</dbReference>
<evidence type="ECO:0000259" key="14">
    <source>
        <dbReference type="PROSITE" id="PS51826"/>
    </source>
</evidence>
<accession>A0A5K7ZW25</accession>
<evidence type="ECO:0000313" key="16">
    <source>
        <dbReference type="Proteomes" id="UP000425960"/>
    </source>
</evidence>
<dbReference type="InterPro" id="IPR001078">
    <property type="entry name" value="2-oxoacid_DH_actylTfrase"/>
</dbReference>
<keyword evidence="9 11" id="KW-0012">Acyltransferase</keyword>
<feature type="domain" description="Peripheral subunit-binding (PSBD)" evidence="14">
    <location>
        <begin position="134"/>
        <end position="171"/>
    </location>
</feature>
<dbReference type="UniPathway" id="UPA00868">
    <property type="reaction ID" value="UER00840"/>
</dbReference>
<dbReference type="KEGG" id="dov:DSCO28_50150"/>
<dbReference type="Pfam" id="PF00364">
    <property type="entry name" value="Biotin_lipoyl"/>
    <property type="match status" value="1"/>
</dbReference>
<dbReference type="EMBL" id="AP021876">
    <property type="protein sequence ID" value="BBO84449.1"/>
    <property type="molecule type" value="Genomic_DNA"/>
</dbReference>
<evidence type="ECO:0000256" key="11">
    <source>
        <dbReference type="RuleBase" id="RU361138"/>
    </source>
</evidence>
<evidence type="ECO:0000256" key="1">
    <source>
        <dbReference type="ARBA" id="ARBA00004052"/>
    </source>
</evidence>
<evidence type="ECO:0000256" key="3">
    <source>
        <dbReference type="ARBA" id="ARBA00007317"/>
    </source>
</evidence>
<dbReference type="GO" id="GO:0033512">
    <property type="term" value="P:L-lysine catabolic process to acetyl-CoA via saccharopine"/>
    <property type="evidence" value="ECO:0007669"/>
    <property type="project" value="UniProtKB-UniRule"/>
</dbReference>
<evidence type="ECO:0000256" key="10">
    <source>
        <dbReference type="ARBA" id="ARBA00052761"/>
    </source>
</evidence>
<evidence type="ECO:0000256" key="9">
    <source>
        <dbReference type="ARBA" id="ARBA00023315"/>
    </source>
</evidence>
<feature type="compositionally biased region" description="Low complexity" evidence="12">
    <location>
        <begin position="78"/>
        <end position="90"/>
    </location>
</feature>
<dbReference type="Proteomes" id="UP000425960">
    <property type="component" value="Chromosome"/>
</dbReference>
<dbReference type="InterPro" id="IPR003016">
    <property type="entry name" value="2-oxoA_DH_lipoyl-BS"/>
</dbReference>
<organism evidence="15 16">
    <name type="scientific">Desulfosarcina ovata subsp. sediminis</name>
    <dbReference type="NCBI Taxonomy" id="885957"/>
    <lineage>
        <taxon>Bacteria</taxon>
        <taxon>Pseudomonadati</taxon>
        <taxon>Thermodesulfobacteriota</taxon>
        <taxon>Desulfobacteria</taxon>
        <taxon>Desulfobacterales</taxon>
        <taxon>Desulfosarcinaceae</taxon>
        <taxon>Desulfosarcina</taxon>
    </lineage>
</organism>
<dbReference type="Gene3D" id="2.40.50.100">
    <property type="match status" value="1"/>
</dbReference>
<dbReference type="AlphaFoldDB" id="A0A5K7ZW25"/>
<dbReference type="InterPro" id="IPR004167">
    <property type="entry name" value="PSBD"/>
</dbReference>
<dbReference type="SUPFAM" id="SSF52777">
    <property type="entry name" value="CoA-dependent acyltransferases"/>
    <property type="match status" value="1"/>
</dbReference>
<proteinExistence type="inferred from homology"/>
<feature type="region of interest" description="Disordered" evidence="12">
    <location>
        <begin position="178"/>
        <end position="201"/>
    </location>
</feature>
<evidence type="ECO:0000256" key="8">
    <source>
        <dbReference type="ARBA" id="ARBA00022823"/>
    </source>
</evidence>
<comment type="cofactor">
    <cofactor evidence="11">
        <name>(R)-lipoate</name>
        <dbReference type="ChEBI" id="CHEBI:83088"/>
    </cofactor>
    <text evidence="11">Binds 1 lipoyl cofactor covalently.</text>
</comment>
<dbReference type="PROSITE" id="PS50968">
    <property type="entry name" value="BIOTINYL_LIPOYL"/>
    <property type="match status" value="1"/>
</dbReference>
<name>A0A5K7ZW25_9BACT</name>
<evidence type="ECO:0000256" key="12">
    <source>
        <dbReference type="SAM" id="MobiDB-lite"/>
    </source>
</evidence>
<dbReference type="EC" id="2.3.1.61" evidence="4 11"/>
<dbReference type="SUPFAM" id="SSF51230">
    <property type="entry name" value="Single hybrid motif"/>
    <property type="match status" value="1"/>
</dbReference>
<dbReference type="GO" id="GO:0004149">
    <property type="term" value="F:dihydrolipoyllysine-residue succinyltransferase activity"/>
    <property type="evidence" value="ECO:0007669"/>
    <property type="project" value="UniProtKB-UniRule"/>
</dbReference>
<gene>
    <name evidence="15" type="primary">sucB</name>
    <name evidence="15" type="ORF">DSCO28_50150</name>
</gene>
<dbReference type="NCBIfam" id="NF004309">
    <property type="entry name" value="PRK05704.1"/>
    <property type="match status" value="1"/>
</dbReference>
<comment type="similarity">
    <text evidence="3 11">Belongs to the 2-oxoacid dehydrogenase family.</text>
</comment>
<feature type="compositionally biased region" description="Basic and acidic residues" evidence="12">
    <location>
        <begin position="91"/>
        <end position="102"/>
    </location>
</feature>
<dbReference type="GO" id="GO:0006099">
    <property type="term" value="P:tricarboxylic acid cycle"/>
    <property type="evidence" value="ECO:0007669"/>
    <property type="project" value="UniProtKB-UniRule"/>
</dbReference>
<dbReference type="RefSeq" id="WP_155324373.1">
    <property type="nucleotide sequence ID" value="NZ_AP021876.1"/>
</dbReference>
<dbReference type="Gene3D" id="4.10.320.10">
    <property type="entry name" value="E3-binding domain"/>
    <property type="match status" value="1"/>
</dbReference>
<evidence type="ECO:0000256" key="2">
    <source>
        <dbReference type="ARBA" id="ARBA00005145"/>
    </source>
</evidence>
<sequence>MSIEIKIPSVGESVQEAVLAEWFKQDGDTVRKDDPLFVIETDKVTLEVVAEADGVLTITVPAGETVAIGAVVGSIEPGGAAAAAPQPTAAKEPEAPSEKKEAAAPQSVAPTPAVPAEEKVPAAAGSPVIPQGMALAPSVRRLIAEKNLDISKIQGTGPGGRISKGDILLHLEKAPAGIPDTPSAPAVPAADDPAATETRKPMSPIRKRIAERLLESKQNTAMLTTFNEIDMSRAMQIRSLYKDAFQKRHSVALGFMSFFVKACVQALKEVPEINAFIDGGDIIYHNYQHIGVAVGTERGLVVPVIRHAERMSYAQVEQAIVDYVTKIKDNRLELADLEGGTFTVSNGGVYGSLLSTPILNMPQSGILGMHKIEKRPVVIDDAIVIRPMMYVALSYDHRVVDGKGAVTFLKRVKEFVENPERMALEV</sequence>
<protein>
    <recommendedName>
        <fullName evidence="5 11">Dihydrolipoyllysine-residue succinyltransferase component of 2-oxoglutarate dehydrogenase complex</fullName>
        <ecNumber evidence="4 11">2.3.1.61</ecNumber>
    </recommendedName>
    <alternativeName>
        <fullName evidence="11">2-oxoglutarate dehydrogenase complex component E2</fullName>
    </alternativeName>
</protein>
<dbReference type="Pfam" id="PF00198">
    <property type="entry name" value="2-oxoacid_dh"/>
    <property type="match status" value="1"/>
</dbReference>
<evidence type="ECO:0000256" key="4">
    <source>
        <dbReference type="ARBA" id="ARBA00012945"/>
    </source>
</evidence>
<evidence type="ECO:0000256" key="6">
    <source>
        <dbReference type="ARBA" id="ARBA00022532"/>
    </source>
</evidence>
<dbReference type="NCBIfam" id="TIGR01347">
    <property type="entry name" value="sucB"/>
    <property type="match status" value="1"/>
</dbReference>
<keyword evidence="8 11" id="KW-0450">Lipoyl</keyword>
<dbReference type="InterPro" id="IPR023213">
    <property type="entry name" value="CAT-like_dom_sf"/>
</dbReference>
<dbReference type="PROSITE" id="PS00189">
    <property type="entry name" value="LIPOYL"/>
    <property type="match status" value="1"/>
</dbReference>
<dbReference type="InterPro" id="IPR050537">
    <property type="entry name" value="2-oxoacid_dehydrogenase"/>
</dbReference>
<comment type="pathway">
    <text evidence="2 11">Amino-acid degradation; L-lysine degradation via saccharopine pathway; glutaryl-CoA from L-lysine: step 6/6.</text>
</comment>
<evidence type="ECO:0000313" key="15">
    <source>
        <dbReference type="EMBL" id="BBO84449.1"/>
    </source>
</evidence>
<dbReference type="GO" id="GO:0005829">
    <property type="term" value="C:cytosol"/>
    <property type="evidence" value="ECO:0007669"/>
    <property type="project" value="TreeGrafter"/>
</dbReference>
<dbReference type="InterPro" id="IPR036625">
    <property type="entry name" value="E3-bd_dom_sf"/>
</dbReference>
<dbReference type="FunFam" id="3.30.559.10:FF:000007">
    <property type="entry name" value="Dihydrolipoamide acetyltransferase component of pyruvate dehydrogenase complex"/>
    <property type="match status" value="1"/>
</dbReference>
<dbReference type="Gene3D" id="3.30.559.10">
    <property type="entry name" value="Chloramphenicol acetyltransferase-like domain"/>
    <property type="match status" value="1"/>
</dbReference>
<evidence type="ECO:0000256" key="5">
    <source>
        <dbReference type="ARBA" id="ARBA00019511"/>
    </source>
</evidence>
<feature type="domain" description="Lipoyl-binding" evidence="13">
    <location>
        <begin position="2"/>
        <end position="76"/>
    </location>
</feature>
<dbReference type="InterPro" id="IPR011053">
    <property type="entry name" value="Single_hybrid_motif"/>
</dbReference>
<dbReference type="GO" id="GO:0045252">
    <property type="term" value="C:oxoglutarate dehydrogenase complex"/>
    <property type="evidence" value="ECO:0007669"/>
    <property type="project" value="UniProtKB-UniRule"/>
</dbReference>
<dbReference type="PANTHER" id="PTHR43416">
    <property type="entry name" value="DIHYDROLIPOYLLYSINE-RESIDUE SUCCINYLTRANSFERASE COMPONENT OF 2-OXOGLUTARATE DEHYDROGENASE COMPLEX, MITOCHONDRIAL-RELATED"/>
    <property type="match status" value="1"/>
</dbReference>
<dbReference type="InterPro" id="IPR006255">
    <property type="entry name" value="SucB"/>
</dbReference>
<feature type="compositionally biased region" description="Low complexity" evidence="12">
    <location>
        <begin position="103"/>
        <end position="113"/>
    </location>
</feature>
<evidence type="ECO:0000256" key="7">
    <source>
        <dbReference type="ARBA" id="ARBA00022679"/>
    </source>
</evidence>
<comment type="function">
    <text evidence="1 11">E2 component of the 2-oxoglutarate dehydrogenase (OGDH) complex which catalyzes the second step in the conversion of 2-oxoglutarate to succinyl-CoA and CO(2).</text>
</comment>
<dbReference type="SUPFAM" id="SSF47005">
    <property type="entry name" value="Peripheral subunit-binding domain of 2-oxo acid dehydrogenase complex"/>
    <property type="match status" value="1"/>
</dbReference>